<dbReference type="SUPFAM" id="SSF51126">
    <property type="entry name" value="Pectin lyase-like"/>
    <property type="match status" value="1"/>
</dbReference>
<dbReference type="InterPro" id="IPR059226">
    <property type="entry name" value="Choice_anch_Q_dom"/>
</dbReference>
<comment type="caution">
    <text evidence="6">The sequence shown here is derived from an EMBL/GenBank/DDBJ whole genome shotgun (WGS) entry which is preliminary data.</text>
</comment>
<evidence type="ECO:0000256" key="1">
    <source>
        <dbReference type="ARBA" id="ARBA00022729"/>
    </source>
</evidence>
<evidence type="ECO:0000256" key="4">
    <source>
        <dbReference type="SAM" id="MobiDB-lite"/>
    </source>
</evidence>
<sequence length="2228" mass="224716" precursor="true">MQWLDLSGAATVDYAVSSTEADGVDFGGAFPSDTVSFDADEVTKTITINVTGDTVVEPDESFTVTLSNASAPATITTASAEGTIQNDDSTSLAIAPQSAVLAEGDSGTTALTFTVTRSGDLSGAATVDYAVSSTEADGVDFGGAFPTDTVSFDADEVTKTITINVTGDTVVEPDESFTVTLSNASAPATITTASAVGTILNDDVSAVSNTAPVLSDAFAPALPSIDEGNLDPVGVQVRSIVVDGSLTDPDIPAAVSFREGNTSSGGDGYTTGAVTIRKVTNEGTGGDQNENSKDQIIIGLNEPLVGQREKLRGLFEFDLLGLTTQIGAQTFDVTGIEFVVYQAAAGRNEGAPAASVLDLQAYLYGHDFDEAYATYDHPSAVDGSSGTDLTEGGSIGTPEFTSPLSTASVSAVSGGANQDQVTFGATLDFQSAFQSAVATGTPFRLLVKADPTIEDITAFSSGFDAHFARFASESHSTESLRPELNASLAAQEAIAITGTDNDNGGQWQYRLQGESSWNAMGARSDEAALLLGPNDEIRFVPAPGYSGTPSFAFRGWDQSTGTPGATQDVTINGGQTAFSATTDTAFITVNDVSIAETQISLDGSGDLLVEDINGGNSDDTLVVSLNGVNLRIQDLNNELIAIGDVIQVDSNTVEVPTADITGTNGVIINSLGGDDRLTIDFTGGNVAIPILFHGGSQSPSGAGDQLILQGGGTFASGLFQFDDPGSGTIDLTDNGMITYTGLEPLFASVSVTDVTLQYSESPETISVNSSINGLSTSVQSTLAGTLEIANPTGTLQLLSGDVGDDLVQIDGLPIDYPSNLILDGQGGSDTVAINPSVSLAVGKSFNVSADDITLPNGTSSVATSGIGEIQLIADRSITLSPGASLLTVDGGISLQSNASGLVSGDFVGISLDAAHLQTSGSGTIQLSGSGGNAGDNTGVSVQGGAIVESTSALVGAGGIVITGVGRVGVGSDGVRIVGSQTVVQSSMGAIQIEGSTGDDDGVVIANDSQIKSLGAGPDAATITINGVSGTTNSSVGVAIGNGAEVTSSDGDIQIGAVGTGGQRSLYAFNGAEIKSTGTTSDAADVRIDANGGSDDAIELGDLSGGALISALSGDLTIISDASPDGSSGINLFNGSTIQVSDGTLRITSSGGSPGGVQQPAIVLSSTSVGKILSLGDGDIEITASAGEIRSGGTDAEISVIGGDSAAGSITLIANEMALDGGNVGGSVRTTGVVAIKPLGAATTIGLGGGVGTLNLNDSELSRIHGATIEIGDQIAGTGSIDVDTATFNAAIVIAGGVLHDAESGVDLIAPNIELNTDVSPGQSPGVLSLDGNVTIGANRTLELEIGGTLPGTLGSNHDQLVTTGTLDIGNLDTLSMAAIGGFVPVDGDQFMIIQRNGGSGAFAGLPESALIVDFLGAAGIDGTISYVGGDGDDVVISAASRLMIVDTLADTPDANPGDGVAQDAAGNTSLRAAIEEANVIHGHNTIQFADSLTSGGPATIVLNGSSLSISDDLTVTGPGLGVLSLSAAQNSRVITVSADSDVNIAGLTIRDGEDNGAGGIDNHGNLTLSDVLLTNNTATGSLIPGIGTFPNITYITIPGFGGAIYNRGDLNLTRVTLSANAGDKGAAIFNTGTTSLNASLVDSNVGLAQLTTPGEVLYTSTPDGVLNIVDSTISNNVGGGIELQLSGTANVERTLIAGNEGPGARIGQSSSSSNPGILNLVNSTISGNTVAGSGGGLLVFADSTVTIDHSTITQNRADSFGGATGAGGGIYSTNATINIHNSVIARNYRGTSTTPDDIAGDPVTSSFYSLIGDTASAGGIIDGVNGNIVGADPRLGPLADNGGNSFTHKPLPGSALIDVGDENFTQPPDIDQRGVGFSRVRNARLDIGAVEVQDVVPPAPAPRIVDVGVGSTSWNQAFRDAIDADGQGMMLTGSNDQLRDVPFINADQIFVRFDQPIAPTDGGQWLPDDIQLIGSPTLGHTYSFSDVEFLSGSNTLVLTIDGMLVADKLLLHINASRVMGLDQSLDGEWATDQSDPSGDGAAGGDFNFRFDVLPGNFNNDLLTNTTDLSAIRALGTQIAGITPDFNMYANVNGDLLVNTTDLSAIRSLGTQLLIGIAEPTQPAPSSPGISKSFAAASNYSGLAASGIDPTEQNTDTDSFDLIASLGLDVVPADLQQESQLRSTEVDAFFATFTDTTGETPEQTDRSNQLSSNLDTPSFLPSIFGDHWQ</sequence>
<dbReference type="NCBIfam" id="NF041518">
    <property type="entry name" value="choice_anch_Q"/>
    <property type="match status" value="1"/>
</dbReference>
<dbReference type="Proteomes" id="UP000320176">
    <property type="component" value="Unassembled WGS sequence"/>
</dbReference>
<dbReference type="InterPro" id="IPR003644">
    <property type="entry name" value="Calx_beta"/>
</dbReference>
<organism evidence="6 7">
    <name type="scientific">Stieleria varia</name>
    <dbReference type="NCBI Taxonomy" id="2528005"/>
    <lineage>
        <taxon>Bacteria</taxon>
        <taxon>Pseudomonadati</taxon>
        <taxon>Planctomycetota</taxon>
        <taxon>Planctomycetia</taxon>
        <taxon>Pirellulales</taxon>
        <taxon>Pirellulaceae</taxon>
        <taxon>Stieleria</taxon>
    </lineage>
</organism>
<dbReference type="EMBL" id="SJPN01000002">
    <property type="protein sequence ID" value="TWU06418.1"/>
    <property type="molecule type" value="Genomic_DNA"/>
</dbReference>
<keyword evidence="3" id="KW-0106">Calcium</keyword>
<dbReference type="InterPro" id="IPR006626">
    <property type="entry name" value="PbH1"/>
</dbReference>
<proteinExistence type="predicted"/>
<evidence type="ECO:0000313" key="6">
    <source>
        <dbReference type="EMBL" id="TWU06418.1"/>
    </source>
</evidence>
<feature type="region of interest" description="Disordered" evidence="4">
    <location>
        <begin position="2193"/>
        <end position="2217"/>
    </location>
</feature>
<accession>A0A5C6B3B4</accession>
<evidence type="ECO:0000256" key="2">
    <source>
        <dbReference type="ARBA" id="ARBA00022737"/>
    </source>
</evidence>
<evidence type="ECO:0000259" key="5">
    <source>
        <dbReference type="SMART" id="SM00237"/>
    </source>
</evidence>
<dbReference type="InterPro" id="IPR026919">
    <property type="entry name" value="ADGRV1"/>
</dbReference>
<dbReference type="SUPFAM" id="SSF141072">
    <property type="entry name" value="CalX-like"/>
    <property type="match status" value="2"/>
</dbReference>
<dbReference type="Pfam" id="PF03160">
    <property type="entry name" value="Calx-beta"/>
    <property type="match status" value="2"/>
</dbReference>
<dbReference type="PANTHER" id="PTHR46682:SF1">
    <property type="entry name" value="ADHESION G-PROTEIN COUPLED RECEPTOR V1"/>
    <property type="match status" value="1"/>
</dbReference>
<dbReference type="PANTHER" id="PTHR46682">
    <property type="entry name" value="ADHESION G-PROTEIN COUPLED RECEPTOR V1"/>
    <property type="match status" value="1"/>
</dbReference>
<keyword evidence="7" id="KW-1185">Reference proteome</keyword>
<gene>
    <name evidence="6" type="ORF">Pla52n_21390</name>
</gene>
<protein>
    <submittedName>
        <fullName evidence="6">Calx-beta domain protein</fullName>
    </submittedName>
</protein>
<dbReference type="InterPro" id="IPR011050">
    <property type="entry name" value="Pectin_lyase_fold/virulence"/>
</dbReference>
<feature type="compositionally biased region" description="Polar residues" evidence="4">
    <location>
        <begin position="2205"/>
        <end position="2215"/>
    </location>
</feature>
<evidence type="ECO:0000256" key="3">
    <source>
        <dbReference type="ARBA" id="ARBA00022837"/>
    </source>
</evidence>
<dbReference type="InterPro" id="IPR038081">
    <property type="entry name" value="CalX-like_sf"/>
</dbReference>
<reference evidence="6 7" key="1">
    <citation type="submission" date="2019-02" db="EMBL/GenBank/DDBJ databases">
        <title>Deep-cultivation of Planctomycetes and their phenomic and genomic characterization uncovers novel biology.</title>
        <authorList>
            <person name="Wiegand S."/>
            <person name="Jogler M."/>
            <person name="Boedeker C."/>
            <person name="Pinto D."/>
            <person name="Vollmers J."/>
            <person name="Rivas-Marin E."/>
            <person name="Kohn T."/>
            <person name="Peeters S.H."/>
            <person name="Heuer A."/>
            <person name="Rast P."/>
            <person name="Oberbeckmann S."/>
            <person name="Bunk B."/>
            <person name="Jeske O."/>
            <person name="Meyerdierks A."/>
            <person name="Storesund J.E."/>
            <person name="Kallscheuer N."/>
            <person name="Luecker S."/>
            <person name="Lage O.M."/>
            <person name="Pohl T."/>
            <person name="Merkel B.J."/>
            <person name="Hornburger P."/>
            <person name="Mueller R.-W."/>
            <person name="Bruemmer F."/>
            <person name="Labrenz M."/>
            <person name="Spormann A.M."/>
            <person name="Op Den Camp H."/>
            <person name="Overmann J."/>
            <person name="Amann R."/>
            <person name="Jetten M.S.M."/>
            <person name="Mascher T."/>
            <person name="Medema M.H."/>
            <person name="Devos D.P."/>
            <person name="Kaster A.-K."/>
            <person name="Ovreas L."/>
            <person name="Rohde M."/>
            <person name="Galperin M.Y."/>
            <person name="Jogler C."/>
        </authorList>
    </citation>
    <scope>NUCLEOTIDE SEQUENCE [LARGE SCALE GENOMIC DNA]</scope>
    <source>
        <strain evidence="6 7">Pla52n</strain>
    </source>
</reference>
<dbReference type="OrthoDB" id="292220at2"/>
<dbReference type="Pfam" id="PF13229">
    <property type="entry name" value="Beta_helix"/>
    <property type="match status" value="1"/>
</dbReference>
<feature type="domain" description="Calx-beta" evidence="5">
    <location>
        <begin position="80"/>
        <end position="182"/>
    </location>
</feature>
<dbReference type="InterPro" id="IPR039448">
    <property type="entry name" value="Beta_helix"/>
</dbReference>
<name>A0A5C6B3B4_9BACT</name>
<dbReference type="GO" id="GO:0016020">
    <property type="term" value="C:membrane"/>
    <property type="evidence" value="ECO:0007669"/>
    <property type="project" value="InterPro"/>
</dbReference>
<keyword evidence="1" id="KW-0732">Signal</keyword>
<dbReference type="GO" id="GO:0004930">
    <property type="term" value="F:G protein-coupled receptor activity"/>
    <property type="evidence" value="ECO:0007669"/>
    <property type="project" value="InterPro"/>
</dbReference>
<dbReference type="SMART" id="SM00237">
    <property type="entry name" value="Calx_beta"/>
    <property type="match status" value="1"/>
</dbReference>
<dbReference type="SMART" id="SM00710">
    <property type="entry name" value="PbH1"/>
    <property type="match status" value="11"/>
</dbReference>
<dbReference type="Gene3D" id="2.60.40.2030">
    <property type="match status" value="2"/>
</dbReference>
<keyword evidence="2" id="KW-0677">Repeat</keyword>
<evidence type="ECO:0000313" key="7">
    <source>
        <dbReference type="Proteomes" id="UP000320176"/>
    </source>
</evidence>